<keyword evidence="2" id="KW-1185">Reference proteome</keyword>
<evidence type="ECO:0000313" key="2">
    <source>
        <dbReference type="Proteomes" id="UP000274271"/>
    </source>
</evidence>
<dbReference type="Proteomes" id="UP000274271">
    <property type="component" value="Unassembled WGS sequence"/>
</dbReference>
<gene>
    <name evidence="1" type="ORF">EHT87_11835</name>
</gene>
<comment type="caution">
    <text evidence="1">The sequence shown here is derived from an EMBL/GenBank/DDBJ whole genome shotgun (WGS) entry which is preliminary data.</text>
</comment>
<reference evidence="1 2" key="1">
    <citation type="submission" date="2018-11" db="EMBL/GenBank/DDBJ databases">
        <authorList>
            <person name="Zhou Z."/>
            <person name="Wang G."/>
        </authorList>
    </citation>
    <scope>NUCLEOTIDE SEQUENCE [LARGE SCALE GENOMIC DNA]</scope>
    <source>
        <strain evidence="1 2">KCTC42998</strain>
    </source>
</reference>
<proteinExistence type="predicted"/>
<name>A0A3P1CPI5_9BACT</name>
<protein>
    <submittedName>
        <fullName evidence="1">Uncharacterized protein</fullName>
    </submittedName>
</protein>
<dbReference type="EMBL" id="RQJP01000002">
    <property type="protein sequence ID" value="RRB15227.1"/>
    <property type="molecule type" value="Genomic_DNA"/>
</dbReference>
<evidence type="ECO:0000313" key="1">
    <source>
        <dbReference type="EMBL" id="RRB15227.1"/>
    </source>
</evidence>
<dbReference type="AlphaFoldDB" id="A0A3P1CPI5"/>
<organism evidence="1 2">
    <name type="scientific">Larkinella knui</name>
    <dbReference type="NCBI Taxonomy" id="2025310"/>
    <lineage>
        <taxon>Bacteria</taxon>
        <taxon>Pseudomonadati</taxon>
        <taxon>Bacteroidota</taxon>
        <taxon>Cytophagia</taxon>
        <taxon>Cytophagales</taxon>
        <taxon>Spirosomataceae</taxon>
        <taxon>Larkinella</taxon>
    </lineage>
</organism>
<accession>A0A3P1CPI5</accession>
<sequence>MQKLLLFFFIPCTLLAQQPCKAILEKYIDKSDRYHYQPRSGGYCEGTVARKPVSGQRFEVKAVLKGSLRFNSKKDREVKITVPSSQKGVIIQAQDKRYTYRLDAQLAGTETFYWKINEVVIPNNYSPYELFIFGYVGPEEKRLYVPLQLSTASFPNLSKLVTVYMLADEELENIAWRYVRCVNGVSKGAVSNWIQVNNSAGSDLNTPIAVELNFPSSPQPGEYCIDIMGVVSTDSTNSKRVESLRIWID</sequence>
<dbReference type="RefSeq" id="WP_124906831.1">
    <property type="nucleotide sequence ID" value="NZ_RQJP01000002.1"/>
</dbReference>